<proteinExistence type="inferred from homology"/>
<reference evidence="4" key="1">
    <citation type="submission" date="2025-08" db="UniProtKB">
        <authorList>
            <consortium name="Ensembl"/>
        </authorList>
    </citation>
    <scope>IDENTIFICATION</scope>
</reference>
<protein>
    <recommendedName>
        <fullName evidence="6">Dehydrogenase/reductase (SDR family) X-linked</fullName>
    </recommendedName>
</protein>
<evidence type="ECO:0000256" key="3">
    <source>
        <dbReference type="RuleBase" id="RU000363"/>
    </source>
</evidence>
<evidence type="ECO:0008006" key="6">
    <source>
        <dbReference type="Google" id="ProtNLM"/>
    </source>
</evidence>
<name>A0A8C5B0X3_GADMO</name>
<accession>A0A8C5B0X3</accession>
<dbReference type="GeneTree" id="ENSGT00940000164022"/>
<evidence type="ECO:0000313" key="5">
    <source>
        <dbReference type="Proteomes" id="UP000694546"/>
    </source>
</evidence>
<sequence>VTLVTRRRFVLCVMFLFVCNVFPSLVRSVLPRQNGRVAIVTGGARGMGFEIARHLAGLGMHVLIAGNVESEGLAAVATIHQEVKEGKAEFLYLDMASQKSVRLFAQRFKDRGLPLHVLVNNAGVMLVPELQTEEGVELHYGLNFLGHFLLTGLLLETLARSGTPGRSARVVNMASATHYGGRLDLDNLNSRGCYSAHGAYAQSKVALVMFGQRLQRRAAARGLHVTANAADPGMVDTALYDFLSAPAKLAKRPFTGLLFRTPAEGASTAIYAAVSPELEGVGGR</sequence>
<dbReference type="Gene3D" id="3.40.50.720">
    <property type="entry name" value="NAD(P)-binding Rossmann-like Domain"/>
    <property type="match status" value="1"/>
</dbReference>
<dbReference type="Pfam" id="PF00106">
    <property type="entry name" value="adh_short"/>
    <property type="match status" value="1"/>
</dbReference>
<dbReference type="PANTHER" id="PTHR24320:SF264">
    <property type="entry name" value="DEHYDROGENASE_REDUCTASE SDR FAMILY MEMBER ON CHROMOSOME X"/>
    <property type="match status" value="1"/>
</dbReference>
<reference evidence="4" key="2">
    <citation type="submission" date="2025-09" db="UniProtKB">
        <authorList>
            <consortium name="Ensembl"/>
        </authorList>
    </citation>
    <scope>IDENTIFICATION</scope>
</reference>
<evidence type="ECO:0000256" key="2">
    <source>
        <dbReference type="ARBA" id="ARBA00023002"/>
    </source>
</evidence>
<keyword evidence="2" id="KW-0560">Oxidoreductase</keyword>
<dbReference type="PANTHER" id="PTHR24320">
    <property type="entry name" value="RETINOL DEHYDROGENASE"/>
    <property type="match status" value="1"/>
</dbReference>
<dbReference type="Proteomes" id="UP000694546">
    <property type="component" value="Chromosome 7"/>
</dbReference>
<dbReference type="AlphaFoldDB" id="A0A8C5B0X3"/>
<organism evidence="4 5">
    <name type="scientific">Gadus morhua</name>
    <name type="common">Atlantic cod</name>
    <dbReference type="NCBI Taxonomy" id="8049"/>
    <lineage>
        <taxon>Eukaryota</taxon>
        <taxon>Metazoa</taxon>
        <taxon>Chordata</taxon>
        <taxon>Craniata</taxon>
        <taxon>Vertebrata</taxon>
        <taxon>Euteleostomi</taxon>
        <taxon>Actinopterygii</taxon>
        <taxon>Neopterygii</taxon>
        <taxon>Teleostei</taxon>
        <taxon>Neoteleostei</taxon>
        <taxon>Acanthomorphata</taxon>
        <taxon>Zeiogadaria</taxon>
        <taxon>Gadariae</taxon>
        <taxon>Gadiformes</taxon>
        <taxon>Gadoidei</taxon>
        <taxon>Gadidae</taxon>
        <taxon>Gadus</taxon>
    </lineage>
</organism>
<dbReference type="Ensembl" id="ENSGMOT00000071146.1">
    <property type="protein sequence ID" value="ENSGMOP00000040210.1"/>
    <property type="gene ID" value="ENSGMOG00000016098.2"/>
</dbReference>
<keyword evidence="5" id="KW-1185">Reference proteome</keyword>
<evidence type="ECO:0000313" key="4">
    <source>
        <dbReference type="Ensembl" id="ENSGMOP00000040210.1"/>
    </source>
</evidence>
<dbReference type="SUPFAM" id="SSF51735">
    <property type="entry name" value="NAD(P)-binding Rossmann-fold domains"/>
    <property type="match status" value="1"/>
</dbReference>
<evidence type="ECO:0000256" key="1">
    <source>
        <dbReference type="ARBA" id="ARBA00006484"/>
    </source>
</evidence>
<dbReference type="InterPro" id="IPR002347">
    <property type="entry name" value="SDR_fam"/>
</dbReference>
<comment type="similarity">
    <text evidence="1 3">Belongs to the short-chain dehydrogenases/reductases (SDR) family.</text>
</comment>
<dbReference type="PRINTS" id="PR00080">
    <property type="entry name" value="SDRFAMILY"/>
</dbReference>
<dbReference type="OMA" id="FTWFRYA"/>
<dbReference type="PRINTS" id="PR00081">
    <property type="entry name" value="GDHRDH"/>
</dbReference>
<dbReference type="GO" id="GO:0016491">
    <property type="term" value="F:oxidoreductase activity"/>
    <property type="evidence" value="ECO:0007669"/>
    <property type="project" value="UniProtKB-KW"/>
</dbReference>
<dbReference type="InterPro" id="IPR036291">
    <property type="entry name" value="NAD(P)-bd_dom_sf"/>
</dbReference>